<keyword evidence="2" id="KW-0677">Repeat</keyword>
<comment type="subunit">
    <text evidence="4">Binds to mitochondrial small subunit 15S rRNA.</text>
</comment>
<comment type="caution">
    <text evidence="6">The sequence shown here is derived from an EMBL/GenBank/DDBJ whole genome shotgun (WGS) entry which is preliminary data.</text>
</comment>
<gene>
    <name evidence="6" type="ORF">JMJ35_009949</name>
</gene>
<proteinExistence type="inferred from homology"/>
<comment type="similarity">
    <text evidence="1">Belongs to the CCM1 family.</text>
</comment>
<dbReference type="Pfam" id="PF13041">
    <property type="entry name" value="PPR_2"/>
    <property type="match status" value="1"/>
</dbReference>
<dbReference type="SUPFAM" id="SSF48452">
    <property type="entry name" value="TPR-like"/>
    <property type="match status" value="1"/>
</dbReference>
<evidence type="ECO:0000313" key="6">
    <source>
        <dbReference type="EMBL" id="KAK0507426.1"/>
    </source>
</evidence>
<evidence type="ECO:0008006" key="8">
    <source>
        <dbReference type="Google" id="ProtNLM"/>
    </source>
</evidence>
<evidence type="ECO:0000256" key="2">
    <source>
        <dbReference type="ARBA" id="ARBA00022737"/>
    </source>
</evidence>
<dbReference type="InterPro" id="IPR011990">
    <property type="entry name" value="TPR-like_helical_dom_sf"/>
</dbReference>
<dbReference type="AlphaFoldDB" id="A0AA39QT60"/>
<evidence type="ECO:0000256" key="5">
    <source>
        <dbReference type="PROSITE-ProRule" id="PRU00708"/>
    </source>
</evidence>
<dbReference type="Pfam" id="PF13812">
    <property type="entry name" value="PPR_3"/>
    <property type="match status" value="1"/>
</dbReference>
<feature type="repeat" description="PPR" evidence="5">
    <location>
        <begin position="697"/>
        <end position="731"/>
    </location>
</feature>
<dbReference type="PANTHER" id="PTHR47447">
    <property type="entry name" value="OS03G0856100 PROTEIN"/>
    <property type="match status" value="1"/>
</dbReference>
<accession>A0AA39QT60</accession>
<evidence type="ECO:0000256" key="1">
    <source>
        <dbReference type="ARBA" id="ARBA00006192"/>
    </source>
</evidence>
<reference evidence="6" key="1">
    <citation type="submission" date="2023-03" db="EMBL/GenBank/DDBJ databases">
        <title>Complete genome of Cladonia borealis.</title>
        <authorList>
            <person name="Park H."/>
        </authorList>
    </citation>
    <scope>NUCLEOTIDE SEQUENCE</scope>
    <source>
        <strain evidence="6">ANT050790</strain>
    </source>
</reference>
<name>A0AA39QT60_9LECA</name>
<protein>
    <recommendedName>
        <fullName evidence="8">Pentacotripeptide-repeat region of PRORP domain-containing protein</fullName>
    </recommendedName>
</protein>
<evidence type="ECO:0000256" key="3">
    <source>
        <dbReference type="ARBA" id="ARBA00044493"/>
    </source>
</evidence>
<evidence type="ECO:0000256" key="4">
    <source>
        <dbReference type="ARBA" id="ARBA00044511"/>
    </source>
</evidence>
<comment type="function">
    <text evidence="3">Regulates mitochondrial small subunit maturation by controlling 15S rRNA 5'-end processing. Localizes to the 5' precursor of the 15S rRNA in a position that is subsequently occupied by mS47 in the mature yeast mtSSU. Uses structure and sequence-specific RNA recognition, binding to a single-stranded region of the precursor and specifically recognizing bases -6 to -1. The exchange of Ccm1 for mS47 is coupled to the irreversible removal of precursor rRNA that is accompanied by conformational changes of the mitoribosomal proteins uS5m and mS26. These conformational changes signal completion of 5'-end rRNA processing through protection of the mature 5'-end of the 15S rRNA and stabilization of mS47. The removal of the 5' precursor together with the dissociation of Ccm1 may be catalyzed by the 5'-3' exoribonuclease Pet127. Involved in the specific removal of group I introns in mitochondrial encoded transcripts.</text>
</comment>
<evidence type="ECO:0000313" key="7">
    <source>
        <dbReference type="Proteomes" id="UP001166286"/>
    </source>
</evidence>
<dbReference type="EMBL" id="JAFEKC020000023">
    <property type="protein sequence ID" value="KAK0507426.1"/>
    <property type="molecule type" value="Genomic_DNA"/>
</dbReference>
<feature type="repeat" description="PPR" evidence="5">
    <location>
        <begin position="626"/>
        <end position="660"/>
    </location>
</feature>
<organism evidence="6 7">
    <name type="scientific">Cladonia borealis</name>
    <dbReference type="NCBI Taxonomy" id="184061"/>
    <lineage>
        <taxon>Eukaryota</taxon>
        <taxon>Fungi</taxon>
        <taxon>Dikarya</taxon>
        <taxon>Ascomycota</taxon>
        <taxon>Pezizomycotina</taxon>
        <taxon>Lecanoromycetes</taxon>
        <taxon>OSLEUM clade</taxon>
        <taxon>Lecanoromycetidae</taxon>
        <taxon>Lecanorales</taxon>
        <taxon>Lecanorineae</taxon>
        <taxon>Cladoniaceae</taxon>
        <taxon>Cladonia</taxon>
    </lineage>
</organism>
<sequence length="1071" mass="121423">MIERTARCLKNGGHVICRATKNPFRSRRCLHSAFWSHGAGNIDLPSWWIFFLQTTDSNRECQSQRKAHSPGEKVSGAIQEIFLDFLYPVQTLALIRRLKRSTSAHQHASQSLKHSCRNYTSIAEDVIVGVKATGSEGAAETSATSEAGRTVEEIREDIDRVLARKDQRGYYDQLWRSYQDLLEKSENLSQNDLTKMLRSLGTSKRIVDLERLVALFESIPVQQRQAIHYSYAVSAALSLKDLGTAIAVHDEARRRIRGFIGTSAILAYTVQHGNWQEAVNIWQPFWAHKLAYYATSELWTKVDTLPFSRLMGRAASAAEFAISTTETVGYDAAAAHREFALELVRRLVKRQVTSFDVNRHWKMIEKVRMLDASEITIPKDALFQLLSIKSHEYENQALRLYRVLRKISRFSPTRELLTVITEVMISQKGSLGIFMVIDDWRKYHGALPPSIAISITRVLAQIGELEATQKLFRDFVSEHGIPKSPDMYFAMLHVFNRRADTTGIVRMWDELRKVYNFKPDVKAWNLVISTFTRVGDLDGALTWFDKLRGEGVKPSSRTLFSLMSLHGKKGDRNAVEDLLRLAKAEDIEPSVLMIDTLVTANIQDERLDEAEQLVVEATKMPLEGSRNFMWNTLLNAYAFRKDVTKVSALHKKMQESGVTPDSMTYAALMTSLAVVKQPDAAAKIMKTIMPRAKVTSTTVHYAILMGGYLATKQYGKIFKVYQDMLHENLTPTMSTQNVLLRAAASVDRENQDPEAETGKEIAYTRAQQTFDQALANLDPMELAASEPRKFVADRPINEAFSSTYFEYLIFLYGSNAAFDKVSELYDTYIKTVPKFTNQNIEASPPVRLLSALMITNLRDKNYPEVDRCWSLALSKAQQLARESTSLYTSEPVSILHSRRFILSLPLSQYITALQTQNRRSDLITTISAIQDLGFVLTSPNWNAYIRALASSPNPSHQAYAFQICEQELMPYWPGWKFFRDPRYMKKNKFQPISRATHLIPQKRMPVYITLVELARAYLLAKQRRGGEPSVRDLAGMAPRTVDAVNNMPRLEDAAQTLILRGGGDRPEARAG</sequence>
<feature type="repeat" description="PPR" evidence="5">
    <location>
        <begin position="520"/>
        <end position="554"/>
    </location>
</feature>
<keyword evidence="7" id="KW-1185">Reference proteome</keyword>
<dbReference type="Proteomes" id="UP001166286">
    <property type="component" value="Unassembled WGS sequence"/>
</dbReference>
<dbReference type="InterPro" id="IPR002885">
    <property type="entry name" value="PPR_rpt"/>
</dbReference>
<dbReference type="NCBIfam" id="TIGR00756">
    <property type="entry name" value="PPR"/>
    <property type="match status" value="2"/>
</dbReference>
<dbReference type="Gene3D" id="1.25.40.10">
    <property type="entry name" value="Tetratricopeptide repeat domain"/>
    <property type="match status" value="2"/>
</dbReference>
<dbReference type="PROSITE" id="PS51375">
    <property type="entry name" value="PPR"/>
    <property type="match status" value="3"/>
</dbReference>
<dbReference type="PANTHER" id="PTHR47447:SF17">
    <property type="entry name" value="OS12G0638900 PROTEIN"/>
    <property type="match status" value="1"/>
</dbReference>